<feature type="compositionally biased region" description="Polar residues" evidence="1">
    <location>
        <begin position="83"/>
        <end position="93"/>
    </location>
</feature>
<evidence type="ECO:0000256" key="1">
    <source>
        <dbReference type="SAM" id="MobiDB-lite"/>
    </source>
</evidence>
<dbReference type="Proteomes" id="UP000324222">
    <property type="component" value="Unassembled WGS sequence"/>
</dbReference>
<evidence type="ECO:0000313" key="2">
    <source>
        <dbReference type="EMBL" id="MPC36026.1"/>
    </source>
</evidence>
<accession>A0A5B7ES16</accession>
<protein>
    <submittedName>
        <fullName evidence="2">Uncharacterized protein</fullName>
    </submittedName>
</protein>
<gene>
    <name evidence="2" type="ORF">E2C01_029470</name>
</gene>
<comment type="caution">
    <text evidence="2">The sequence shown here is derived from an EMBL/GenBank/DDBJ whole genome shotgun (WGS) entry which is preliminary data.</text>
</comment>
<feature type="region of interest" description="Disordered" evidence="1">
    <location>
        <begin position="1"/>
        <end position="20"/>
    </location>
</feature>
<dbReference type="AlphaFoldDB" id="A0A5B7ES16"/>
<evidence type="ECO:0000313" key="3">
    <source>
        <dbReference type="Proteomes" id="UP000324222"/>
    </source>
</evidence>
<name>A0A5B7ES16_PORTR</name>
<dbReference type="EMBL" id="VSRR010003410">
    <property type="protein sequence ID" value="MPC36026.1"/>
    <property type="molecule type" value="Genomic_DNA"/>
</dbReference>
<reference evidence="2 3" key="1">
    <citation type="submission" date="2019-05" db="EMBL/GenBank/DDBJ databases">
        <title>Another draft genome of Portunus trituberculatus and its Hox gene families provides insights of decapod evolution.</title>
        <authorList>
            <person name="Jeong J.-H."/>
            <person name="Song I."/>
            <person name="Kim S."/>
            <person name="Choi T."/>
            <person name="Kim D."/>
            <person name="Ryu S."/>
            <person name="Kim W."/>
        </authorList>
    </citation>
    <scope>NUCLEOTIDE SEQUENCE [LARGE SCALE GENOMIC DNA]</scope>
    <source>
        <tissue evidence="2">Muscle</tissue>
    </source>
</reference>
<keyword evidence="3" id="KW-1185">Reference proteome</keyword>
<feature type="region of interest" description="Disordered" evidence="1">
    <location>
        <begin position="55"/>
        <end position="93"/>
    </location>
</feature>
<sequence length="93" mass="10169">MTAPLNEQHHDGMSKHHTKHNHSSYSFFAYFVKLCQTEPSNKYQLFHRRHGVARAGGGEVGEQSSACENPPLLPVPAEVAPASETSALGRSGR</sequence>
<organism evidence="2 3">
    <name type="scientific">Portunus trituberculatus</name>
    <name type="common">Swimming crab</name>
    <name type="synonym">Neptunus trituberculatus</name>
    <dbReference type="NCBI Taxonomy" id="210409"/>
    <lineage>
        <taxon>Eukaryota</taxon>
        <taxon>Metazoa</taxon>
        <taxon>Ecdysozoa</taxon>
        <taxon>Arthropoda</taxon>
        <taxon>Crustacea</taxon>
        <taxon>Multicrustacea</taxon>
        <taxon>Malacostraca</taxon>
        <taxon>Eumalacostraca</taxon>
        <taxon>Eucarida</taxon>
        <taxon>Decapoda</taxon>
        <taxon>Pleocyemata</taxon>
        <taxon>Brachyura</taxon>
        <taxon>Eubrachyura</taxon>
        <taxon>Portunoidea</taxon>
        <taxon>Portunidae</taxon>
        <taxon>Portuninae</taxon>
        <taxon>Portunus</taxon>
    </lineage>
</organism>
<proteinExistence type="predicted"/>